<protein>
    <submittedName>
        <fullName evidence="7">OmpA family protein</fullName>
    </submittedName>
</protein>
<dbReference type="InterPro" id="IPR011659">
    <property type="entry name" value="WD40"/>
</dbReference>
<accession>A0A7X8SPT4</accession>
<dbReference type="AlphaFoldDB" id="A0A7X8SPT4"/>
<gene>
    <name evidence="7" type="ORF">HGP29_23090</name>
</gene>
<keyword evidence="5" id="KW-0732">Signal</keyword>
<evidence type="ECO:0000259" key="6">
    <source>
        <dbReference type="PROSITE" id="PS51123"/>
    </source>
</evidence>
<dbReference type="SUPFAM" id="SSF48452">
    <property type="entry name" value="TPR-like"/>
    <property type="match status" value="1"/>
</dbReference>
<dbReference type="PANTHER" id="PTHR30329:SF21">
    <property type="entry name" value="LIPOPROTEIN YIAD-RELATED"/>
    <property type="match status" value="1"/>
</dbReference>
<evidence type="ECO:0000256" key="5">
    <source>
        <dbReference type="SAM" id="SignalP"/>
    </source>
</evidence>
<dbReference type="Proteomes" id="UP000585050">
    <property type="component" value="Unassembled WGS sequence"/>
</dbReference>
<feature type="chain" id="PRO_5030562908" evidence="5">
    <location>
        <begin position="21"/>
        <end position="656"/>
    </location>
</feature>
<proteinExistence type="predicted"/>
<dbReference type="InterPro" id="IPR011042">
    <property type="entry name" value="6-blade_b-propeller_TolB-like"/>
</dbReference>
<evidence type="ECO:0000256" key="3">
    <source>
        <dbReference type="ARBA" id="ARBA00023237"/>
    </source>
</evidence>
<dbReference type="Gene3D" id="1.25.40.10">
    <property type="entry name" value="Tetratricopeptide repeat domain"/>
    <property type="match status" value="1"/>
</dbReference>
<dbReference type="InterPro" id="IPR050330">
    <property type="entry name" value="Bact_OuterMem_StrucFunc"/>
</dbReference>
<dbReference type="InterPro" id="IPR006665">
    <property type="entry name" value="OmpA-like"/>
</dbReference>
<dbReference type="InterPro" id="IPR006664">
    <property type="entry name" value="OMP_bac"/>
</dbReference>
<organism evidence="7 8">
    <name type="scientific">Flammeovirga agarivorans</name>
    <dbReference type="NCBI Taxonomy" id="2726742"/>
    <lineage>
        <taxon>Bacteria</taxon>
        <taxon>Pseudomonadati</taxon>
        <taxon>Bacteroidota</taxon>
        <taxon>Cytophagia</taxon>
        <taxon>Cytophagales</taxon>
        <taxon>Flammeovirgaceae</taxon>
        <taxon>Flammeovirga</taxon>
    </lineage>
</organism>
<feature type="domain" description="OmpA-like" evidence="6">
    <location>
        <begin position="541"/>
        <end position="656"/>
    </location>
</feature>
<keyword evidence="8" id="KW-1185">Reference proteome</keyword>
<evidence type="ECO:0000256" key="2">
    <source>
        <dbReference type="ARBA" id="ARBA00023136"/>
    </source>
</evidence>
<dbReference type="PROSITE" id="PS51123">
    <property type="entry name" value="OMPA_2"/>
    <property type="match status" value="1"/>
</dbReference>
<dbReference type="Pfam" id="PF00691">
    <property type="entry name" value="OmpA"/>
    <property type="match status" value="1"/>
</dbReference>
<dbReference type="EMBL" id="JABAIL010000010">
    <property type="protein sequence ID" value="NLR94107.1"/>
    <property type="molecule type" value="Genomic_DNA"/>
</dbReference>
<evidence type="ECO:0000256" key="4">
    <source>
        <dbReference type="PROSITE-ProRule" id="PRU00473"/>
    </source>
</evidence>
<name>A0A7X8SPT4_9BACT</name>
<comment type="subcellular location">
    <subcellularLocation>
        <location evidence="1">Cell outer membrane</location>
    </subcellularLocation>
</comment>
<dbReference type="SUPFAM" id="SSF103088">
    <property type="entry name" value="OmpA-like"/>
    <property type="match status" value="1"/>
</dbReference>
<keyword evidence="2 4" id="KW-0472">Membrane</keyword>
<evidence type="ECO:0000313" key="8">
    <source>
        <dbReference type="Proteomes" id="UP000585050"/>
    </source>
</evidence>
<sequence length="656" mass="74908">MHKYYFSTLLFLILSVTSFAQNIPFDKTHYPNQKKELRNALMNIDIADAYRQQYHKYDSALKYYYLANNFNDRNAVLNQKIGITFSLLEQLDSADIYLCTSLSLDKNNLRSIFIAADIAHKNQNWDKAIELYERYINEYDNIAFPTKKEVNVLLQQAKNGKVDNKNVDIINLEELNSRYNELNPLLLPNTNQIFFTSNQPSKNSVLSKVDGSYFQNIFYYNYDKNDSATVKIVDNSIINPEGNSSVSSISKSGKTMVIYHGFNTGVVYYSRFKDFNGESLPYNKTKMPSPINSYFHQQGEGTFTPDGKGFYFSAKRDKKQKHYDLYYTTREGKKWKTPQPLSTINSTFDEIAPYFSNNGDTLFFASNSEKSIGGYDIFYSVLKNNNWSSPQTLPTPINSPFDEVFYSADTTGETVYISSNRIGGKGGYDIYKISPKVEEMVSEELNDVFDHQLMYAQLTIIDIDTKMPLSGVQLQLYNSENNSLLRNKISDQRGIVQLVDLPKNVSLGGNLIKKGYKFFSRNFIITEDSALRVIELESIKMDQKVELENIFFDTNSSVIKENSFSELNALLNFLQLNPSINIQIEGHTDNTGTDNGNIQLSNDRASAILRYLEQNGIQANRLTSKGFGDSMPIADNSTEEGKAQNRRTEFKIIKTN</sequence>
<dbReference type="PRINTS" id="PR01021">
    <property type="entry name" value="OMPADOMAIN"/>
</dbReference>
<dbReference type="PANTHER" id="PTHR30329">
    <property type="entry name" value="STATOR ELEMENT OF FLAGELLAR MOTOR COMPLEX"/>
    <property type="match status" value="1"/>
</dbReference>
<dbReference type="CDD" id="cd07185">
    <property type="entry name" value="OmpA_C-like"/>
    <property type="match status" value="1"/>
</dbReference>
<reference evidence="7 8" key="1">
    <citation type="submission" date="2020-04" db="EMBL/GenBank/DDBJ databases">
        <title>Flammeovirga sp. SR4, a novel species isolated from seawater.</title>
        <authorList>
            <person name="Wang X."/>
        </authorList>
    </citation>
    <scope>NUCLEOTIDE SEQUENCE [LARGE SCALE GENOMIC DNA]</scope>
    <source>
        <strain evidence="7 8">SR4</strain>
    </source>
</reference>
<dbReference type="Gene3D" id="3.30.1330.60">
    <property type="entry name" value="OmpA-like domain"/>
    <property type="match status" value="1"/>
</dbReference>
<dbReference type="RefSeq" id="WP_168884821.1">
    <property type="nucleotide sequence ID" value="NZ_JABAIL010000010.1"/>
</dbReference>
<dbReference type="Pfam" id="PF07676">
    <property type="entry name" value="PD40"/>
    <property type="match status" value="2"/>
</dbReference>
<keyword evidence="3" id="KW-0998">Cell outer membrane</keyword>
<evidence type="ECO:0000313" key="7">
    <source>
        <dbReference type="EMBL" id="NLR94107.1"/>
    </source>
</evidence>
<evidence type="ECO:0000256" key="1">
    <source>
        <dbReference type="ARBA" id="ARBA00004442"/>
    </source>
</evidence>
<feature type="signal peptide" evidence="5">
    <location>
        <begin position="1"/>
        <end position="20"/>
    </location>
</feature>
<dbReference type="SUPFAM" id="SSF82171">
    <property type="entry name" value="DPP6 N-terminal domain-like"/>
    <property type="match status" value="1"/>
</dbReference>
<dbReference type="GO" id="GO:0009279">
    <property type="term" value="C:cell outer membrane"/>
    <property type="evidence" value="ECO:0007669"/>
    <property type="project" value="UniProtKB-SubCell"/>
</dbReference>
<dbReference type="Gene3D" id="2.120.10.30">
    <property type="entry name" value="TolB, C-terminal domain"/>
    <property type="match status" value="1"/>
</dbReference>
<dbReference type="InterPro" id="IPR036737">
    <property type="entry name" value="OmpA-like_sf"/>
</dbReference>
<comment type="caution">
    <text evidence="7">The sequence shown here is derived from an EMBL/GenBank/DDBJ whole genome shotgun (WGS) entry which is preliminary data.</text>
</comment>
<dbReference type="InterPro" id="IPR011990">
    <property type="entry name" value="TPR-like_helical_dom_sf"/>
</dbReference>